<dbReference type="PANTHER" id="PTHR46142:SF3">
    <property type="entry name" value="F18B13.24 PROTEIN"/>
    <property type="match status" value="1"/>
</dbReference>
<feature type="domain" description="VOC" evidence="1">
    <location>
        <begin position="19"/>
        <end position="142"/>
    </location>
</feature>
<dbReference type="CDD" id="cd07245">
    <property type="entry name" value="VOC_like"/>
    <property type="match status" value="1"/>
</dbReference>
<protein>
    <recommendedName>
        <fullName evidence="1">VOC domain-containing protein</fullName>
    </recommendedName>
</protein>
<evidence type="ECO:0000259" key="1">
    <source>
        <dbReference type="PROSITE" id="PS51819"/>
    </source>
</evidence>
<dbReference type="InterPro" id="IPR004360">
    <property type="entry name" value="Glyas_Fos-R_dOase_dom"/>
</dbReference>
<dbReference type="OrthoDB" id="16820at2759"/>
<dbReference type="Proteomes" id="UP000734854">
    <property type="component" value="Unassembled WGS sequence"/>
</dbReference>
<dbReference type="EMBL" id="JACMSC010000009">
    <property type="protein sequence ID" value="KAG6507789.1"/>
    <property type="molecule type" value="Genomic_DNA"/>
</dbReference>
<dbReference type="InterPro" id="IPR037523">
    <property type="entry name" value="VOC_core"/>
</dbReference>
<keyword evidence="3" id="KW-1185">Reference proteome</keyword>
<proteinExistence type="predicted"/>
<dbReference type="Pfam" id="PF00903">
    <property type="entry name" value="Glyoxalase"/>
    <property type="match status" value="1"/>
</dbReference>
<gene>
    <name evidence="2" type="ORF">ZIOFF_033141</name>
</gene>
<evidence type="ECO:0000313" key="3">
    <source>
        <dbReference type="Proteomes" id="UP000734854"/>
    </source>
</evidence>
<dbReference type="PROSITE" id="PS51819">
    <property type="entry name" value="VOC"/>
    <property type="match status" value="1"/>
</dbReference>
<dbReference type="PANTHER" id="PTHR46142">
    <property type="match status" value="1"/>
</dbReference>
<dbReference type="AlphaFoldDB" id="A0A8J5GYR7"/>
<accession>A0A8J5GYR7</accession>
<organism evidence="2 3">
    <name type="scientific">Zingiber officinale</name>
    <name type="common">Ginger</name>
    <name type="synonym">Amomum zingiber</name>
    <dbReference type="NCBI Taxonomy" id="94328"/>
    <lineage>
        <taxon>Eukaryota</taxon>
        <taxon>Viridiplantae</taxon>
        <taxon>Streptophyta</taxon>
        <taxon>Embryophyta</taxon>
        <taxon>Tracheophyta</taxon>
        <taxon>Spermatophyta</taxon>
        <taxon>Magnoliopsida</taxon>
        <taxon>Liliopsida</taxon>
        <taxon>Zingiberales</taxon>
        <taxon>Zingiberaceae</taxon>
        <taxon>Zingiber</taxon>
    </lineage>
</organism>
<comment type="caution">
    <text evidence="2">The sequence shown here is derived from an EMBL/GenBank/DDBJ whole genome shotgun (WGS) entry which is preliminary data.</text>
</comment>
<sequence length="187" mass="20679">MVKKMLEKQKAGDALPLTSLNHISILCKSVESSLHFFQNVLGFVPIRRPSSFSFDGAWLFNYGVGIHLIQSENPSDLPAAKGEINPKDSHISFQCESMALVEKRLKEMGISYVQSRVEEGGVHVDQLFFHDPDGFMIEVCNCDRLPVIPLAAGDPATDCQRSDDALTSHLSLMPCIKCFPQAKTTIV</sequence>
<evidence type="ECO:0000313" key="2">
    <source>
        <dbReference type="EMBL" id="KAG6507789.1"/>
    </source>
</evidence>
<name>A0A8J5GYR7_ZINOF</name>
<reference evidence="2 3" key="1">
    <citation type="submission" date="2020-08" db="EMBL/GenBank/DDBJ databases">
        <title>Plant Genome Project.</title>
        <authorList>
            <person name="Zhang R.-G."/>
        </authorList>
    </citation>
    <scope>NUCLEOTIDE SEQUENCE [LARGE SCALE GENOMIC DNA]</scope>
    <source>
        <tissue evidence="2">Rhizome</tissue>
    </source>
</reference>